<evidence type="ECO:0000313" key="6">
    <source>
        <dbReference type="EMBL" id="RWR88497.1"/>
    </source>
</evidence>
<keyword evidence="4" id="KW-0456">Lyase</keyword>
<evidence type="ECO:0000256" key="3">
    <source>
        <dbReference type="ARBA" id="ARBA00022842"/>
    </source>
</evidence>
<keyword evidence="3" id="KW-0460">Magnesium</keyword>
<dbReference type="PANTHER" id="PTHR31739">
    <property type="entry name" value="ENT-COPALYL DIPHOSPHATE SYNTHASE, CHLOROPLASTIC"/>
    <property type="match status" value="1"/>
</dbReference>
<comment type="cofactor">
    <cofactor evidence="1">
        <name>Mg(2+)</name>
        <dbReference type="ChEBI" id="CHEBI:18420"/>
    </cofactor>
</comment>
<organism evidence="6 7">
    <name type="scientific">Cinnamomum micranthum f. kanehirae</name>
    <dbReference type="NCBI Taxonomy" id="337451"/>
    <lineage>
        <taxon>Eukaryota</taxon>
        <taxon>Viridiplantae</taxon>
        <taxon>Streptophyta</taxon>
        <taxon>Embryophyta</taxon>
        <taxon>Tracheophyta</taxon>
        <taxon>Spermatophyta</taxon>
        <taxon>Magnoliopsida</taxon>
        <taxon>Magnoliidae</taxon>
        <taxon>Laurales</taxon>
        <taxon>Lauraceae</taxon>
        <taxon>Cinnamomum</taxon>
    </lineage>
</organism>
<dbReference type="UniPathway" id="UPA00213"/>
<evidence type="ECO:0000256" key="1">
    <source>
        <dbReference type="ARBA" id="ARBA00001946"/>
    </source>
</evidence>
<accession>A0A3S3QRH5</accession>
<dbReference type="InterPro" id="IPR008930">
    <property type="entry name" value="Terpenoid_cyclase/PrenylTrfase"/>
</dbReference>
<gene>
    <name evidence="6" type="ORF">CKAN_01751000</name>
</gene>
<dbReference type="OrthoDB" id="1420565at2759"/>
<evidence type="ECO:0000259" key="5">
    <source>
        <dbReference type="Pfam" id="PF01397"/>
    </source>
</evidence>
<dbReference type="AlphaFoldDB" id="A0A3S3QRH5"/>
<dbReference type="STRING" id="337451.A0A3S3QRH5"/>
<feature type="domain" description="Terpene synthase N-terminal" evidence="5">
    <location>
        <begin position="1"/>
        <end position="66"/>
    </location>
</feature>
<dbReference type="EMBL" id="QPKB01000007">
    <property type="protein sequence ID" value="RWR88497.1"/>
    <property type="molecule type" value="Genomic_DNA"/>
</dbReference>
<proteinExistence type="predicted"/>
<dbReference type="PANTHER" id="PTHR31739:SF3">
    <property type="entry name" value="ENT-KAUR-16-ENE SYNTHASE, CHLOROPLASTIC"/>
    <property type="match status" value="1"/>
</dbReference>
<comment type="pathway">
    <text evidence="2">Secondary metabolite biosynthesis; terpenoid biosynthesis.</text>
</comment>
<dbReference type="InterPro" id="IPR036965">
    <property type="entry name" value="Terpene_synth_N_sf"/>
</dbReference>
<dbReference type="InterPro" id="IPR001906">
    <property type="entry name" value="Terpene_synth_N"/>
</dbReference>
<dbReference type="InterPro" id="IPR050148">
    <property type="entry name" value="Terpene_synthase-like"/>
</dbReference>
<dbReference type="GO" id="GO:0016102">
    <property type="term" value="P:diterpenoid biosynthetic process"/>
    <property type="evidence" value="ECO:0007669"/>
    <property type="project" value="TreeGrafter"/>
</dbReference>
<dbReference type="Pfam" id="PF01397">
    <property type="entry name" value="Terpene_synth"/>
    <property type="match status" value="1"/>
</dbReference>
<keyword evidence="7" id="KW-1185">Reference proteome</keyword>
<sequence>MIDNLEKLEIARHFSEEIKGTLDETYKRALIIDLCWFQHDEEIYLDVSTFAMAFWLLRLNGYNISSGTTLLQTCGFEILVRGYEIALPIYLLSHANMTNLCGDDPSFKLSGPYGMLVGVCMAAGSTNKRDALAQFSEEKFFFDSLGCHIKDSSTVLQLHKASQIMTCSKELVLEELNSWSSHFLQRELSKDAMHVDGYQNYIKKEVDYVLKFPWYANLERLYHRRYIEHYIQEIKILKTSYRYVSVSSQ</sequence>
<dbReference type="GO" id="GO:0010333">
    <property type="term" value="F:terpene synthase activity"/>
    <property type="evidence" value="ECO:0007669"/>
    <property type="project" value="InterPro"/>
</dbReference>
<evidence type="ECO:0000256" key="2">
    <source>
        <dbReference type="ARBA" id="ARBA00004721"/>
    </source>
</evidence>
<dbReference type="GO" id="GO:0000287">
    <property type="term" value="F:magnesium ion binding"/>
    <property type="evidence" value="ECO:0007669"/>
    <property type="project" value="TreeGrafter"/>
</dbReference>
<reference evidence="6 7" key="1">
    <citation type="journal article" date="2019" name="Nat. Plants">
        <title>Stout camphor tree genome fills gaps in understanding of flowering plant genome evolution.</title>
        <authorList>
            <person name="Chaw S.M."/>
            <person name="Liu Y.C."/>
            <person name="Wu Y.W."/>
            <person name="Wang H.Y."/>
            <person name="Lin C.I."/>
            <person name="Wu C.S."/>
            <person name="Ke H.M."/>
            <person name="Chang L.Y."/>
            <person name="Hsu C.Y."/>
            <person name="Yang H.T."/>
            <person name="Sudianto E."/>
            <person name="Hsu M.H."/>
            <person name="Wu K.P."/>
            <person name="Wang L.N."/>
            <person name="Leebens-Mack J.H."/>
            <person name="Tsai I.J."/>
        </authorList>
    </citation>
    <scope>NUCLEOTIDE SEQUENCE [LARGE SCALE GENOMIC DNA]</scope>
    <source>
        <strain evidence="7">cv. Chaw 1501</strain>
        <tissue evidence="6">Young leaves</tissue>
    </source>
</reference>
<protein>
    <submittedName>
        <fullName evidence="6">Ent-kaur-16-ene synthase, chloroplastic isoform X1</fullName>
    </submittedName>
</protein>
<evidence type="ECO:0000256" key="4">
    <source>
        <dbReference type="ARBA" id="ARBA00023239"/>
    </source>
</evidence>
<dbReference type="Proteomes" id="UP000283530">
    <property type="component" value="Unassembled WGS sequence"/>
</dbReference>
<comment type="caution">
    <text evidence="6">The sequence shown here is derived from an EMBL/GenBank/DDBJ whole genome shotgun (WGS) entry which is preliminary data.</text>
</comment>
<evidence type="ECO:0000313" key="7">
    <source>
        <dbReference type="Proteomes" id="UP000283530"/>
    </source>
</evidence>
<dbReference type="SUPFAM" id="SSF48239">
    <property type="entry name" value="Terpenoid cyclases/Protein prenyltransferases"/>
    <property type="match status" value="2"/>
</dbReference>
<dbReference type="Gene3D" id="1.50.10.130">
    <property type="entry name" value="Terpene synthase, N-terminal domain"/>
    <property type="match status" value="1"/>
</dbReference>
<name>A0A3S3QRH5_9MAGN</name>